<evidence type="ECO:0000256" key="4">
    <source>
        <dbReference type="ARBA" id="ARBA00024746"/>
    </source>
</evidence>
<feature type="region of interest" description="Disordered" evidence="6">
    <location>
        <begin position="1"/>
        <end position="20"/>
    </location>
</feature>
<evidence type="ECO:0000256" key="6">
    <source>
        <dbReference type="SAM" id="MobiDB-lite"/>
    </source>
</evidence>
<reference evidence="8 9" key="1">
    <citation type="journal article" date="2019" name="Appl. Environ. Microbiol.">
        <title>Environmental Evidence and Genomic Insight of Iron-oxidizing Bacteria Preference Towards More Corrosion Resistant Stainless Steel at Higher Salinities.</title>
        <authorList>
            <person name="Garrison C.E."/>
            <person name="Price K.A."/>
            <person name="Field E.K."/>
        </authorList>
    </citation>
    <scope>NUCLEOTIDE SEQUENCE [LARGE SCALE GENOMIC DNA]</scope>
    <source>
        <strain evidence="8 9">P3</strain>
    </source>
</reference>
<proteinExistence type="inferred from homology"/>
<keyword evidence="9" id="KW-1185">Reference proteome</keyword>
<evidence type="ECO:0000313" key="9">
    <source>
        <dbReference type="Proteomes" id="UP000306585"/>
    </source>
</evidence>
<gene>
    <name evidence="8" type="ORF">FEF65_00125</name>
</gene>
<keyword evidence="8" id="KW-0966">Cell projection</keyword>
<keyword evidence="8" id="KW-0282">Flagellum</keyword>
<evidence type="ECO:0000256" key="5">
    <source>
        <dbReference type="RuleBase" id="RU362076"/>
    </source>
</evidence>
<evidence type="ECO:0000313" key="8">
    <source>
        <dbReference type="EMBL" id="TLS68949.1"/>
    </source>
</evidence>
<comment type="similarity">
    <text evidence="1 5">Belongs to the FlgD family.</text>
</comment>
<dbReference type="EMBL" id="VBRY01000001">
    <property type="protein sequence ID" value="TLS68949.1"/>
    <property type="molecule type" value="Genomic_DNA"/>
</dbReference>
<comment type="caution">
    <text evidence="8">The sequence shown here is derived from an EMBL/GenBank/DDBJ whole genome shotgun (WGS) entry which is preliminary data.</text>
</comment>
<dbReference type="Pfam" id="PF13860">
    <property type="entry name" value="FlgD_ig"/>
    <property type="match status" value="1"/>
</dbReference>
<dbReference type="RefSeq" id="WP_138237765.1">
    <property type="nucleotide sequence ID" value="NZ_VBRY01000001.1"/>
</dbReference>
<evidence type="ECO:0000256" key="2">
    <source>
        <dbReference type="ARBA" id="ARBA00016013"/>
    </source>
</evidence>
<keyword evidence="3 5" id="KW-1005">Bacterial flagellum biogenesis</keyword>
<dbReference type="Proteomes" id="UP000306585">
    <property type="component" value="Unassembled WGS sequence"/>
</dbReference>
<dbReference type="InterPro" id="IPR025965">
    <property type="entry name" value="FlgD/Vpr_Ig-like"/>
</dbReference>
<dbReference type="Gene3D" id="2.30.30.910">
    <property type="match status" value="1"/>
</dbReference>
<dbReference type="GO" id="GO:0044781">
    <property type="term" value="P:bacterial-type flagellum organization"/>
    <property type="evidence" value="ECO:0007669"/>
    <property type="project" value="UniProtKB-UniRule"/>
</dbReference>
<dbReference type="Pfam" id="PF03963">
    <property type="entry name" value="FlgD"/>
    <property type="match status" value="1"/>
</dbReference>
<dbReference type="InterPro" id="IPR005648">
    <property type="entry name" value="FlgD"/>
</dbReference>
<feature type="domain" description="FlgD/Vpr Ig-like" evidence="7">
    <location>
        <begin position="104"/>
        <end position="179"/>
    </location>
</feature>
<comment type="function">
    <text evidence="4 5">Required for flagellar hook formation. May act as a scaffolding protein.</text>
</comment>
<dbReference type="AlphaFoldDB" id="A0A5R9GW15"/>
<keyword evidence="8" id="KW-0969">Cilium</keyword>
<protein>
    <recommendedName>
        <fullName evidence="2 5">Basal-body rod modification protein FlgD</fullName>
    </recommendedName>
</protein>
<name>A0A5R9GW15_9PROT</name>
<organism evidence="8 9">
    <name type="scientific">Mariprofundus erugo</name>
    <dbReference type="NCBI Taxonomy" id="2528639"/>
    <lineage>
        <taxon>Bacteria</taxon>
        <taxon>Pseudomonadati</taxon>
        <taxon>Pseudomonadota</taxon>
        <taxon>Candidatius Mariprofundia</taxon>
        <taxon>Mariprofundales</taxon>
        <taxon>Mariprofundaceae</taxon>
        <taxon>Mariprofundus</taxon>
    </lineage>
</organism>
<accession>A0A5R9GW15</accession>
<evidence type="ECO:0000256" key="1">
    <source>
        <dbReference type="ARBA" id="ARBA00010577"/>
    </source>
</evidence>
<sequence>MLTPTVTSASQLNQPAARTTQNNLGSKDIFLKLLVAQMQFQNPMKPQDPTQMSSQLAQFNMVEQQTTSNTLLQKLIDAGAAGSASATAGGANYLGHTVTINESNINFDGTNPQPFDVSLDAAASAVQISVTDANGNVVRTAQLGAMTAGNTPLTWDGTTDTGTIAPAGAYTLSVTALDAGGNAVGCKVQRTGIVDAVRFGANGTELMVGGIAASLANITEIRP</sequence>
<evidence type="ECO:0000256" key="3">
    <source>
        <dbReference type="ARBA" id="ARBA00022795"/>
    </source>
</evidence>
<dbReference type="Gene3D" id="2.60.40.4070">
    <property type="match status" value="1"/>
</dbReference>
<evidence type="ECO:0000259" key="7">
    <source>
        <dbReference type="Pfam" id="PF13860"/>
    </source>
</evidence>